<dbReference type="PANTHER" id="PTHR35848">
    <property type="entry name" value="OXALATE-BINDING PROTEIN"/>
    <property type="match status" value="1"/>
</dbReference>
<evidence type="ECO:0000313" key="3">
    <source>
        <dbReference type="EMBL" id="AHF15558.1"/>
    </source>
</evidence>
<dbReference type="Gene3D" id="2.60.120.10">
    <property type="entry name" value="Jelly Rolls"/>
    <property type="match status" value="1"/>
</dbReference>
<evidence type="ECO:0000259" key="2">
    <source>
        <dbReference type="Pfam" id="PF07883"/>
    </source>
</evidence>
<evidence type="ECO:0000256" key="1">
    <source>
        <dbReference type="ARBA" id="ARBA00022723"/>
    </source>
</evidence>
<reference evidence="3 4" key="1">
    <citation type="submission" date="2013-12" db="EMBL/GenBank/DDBJ databases">
        <authorList>
            <consortium name="DOE Joint Genome Institute"/>
            <person name="Eisen J."/>
            <person name="Huntemann M."/>
            <person name="Han J."/>
            <person name="Chen A."/>
            <person name="Kyrpides N."/>
            <person name="Mavromatis K."/>
            <person name="Markowitz V."/>
            <person name="Palaniappan K."/>
            <person name="Ivanova N."/>
            <person name="Schaumberg A."/>
            <person name="Pati A."/>
            <person name="Liolios K."/>
            <person name="Nordberg H.P."/>
            <person name="Cantor M.N."/>
            <person name="Hua S.X."/>
            <person name="Woyke T."/>
        </authorList>
    </citation>
    <scope>NUCLEOTIDE SEQUENCE [LARGE SCALE GENOMIC DNA]</scope>
    <source>
        <strain evidence="4">DSM 19437</strain>
    </source>
</reference>
<dbReference type="Proteomes" id="UP000003586">
    <property type="component" value="Chromosome"/>
</dbReference>
<dbReference type="EMBL" id="CP007035">
    <property type="protein sequence ID" value="AHF15558.1"/>
    <property type="molecule type" value="Genomic_DNA"/>
</dbReference>
<dbReference type="HOGENOM" id="CLU_145430_0_0_10"/>
<dbReference type="InterPro" id="IPR013096">
    <property type="entry name" value="Cupin_2"/>
</dbReference>
<dbReference type="STRING" id="929713.NIASO_11065"/>
<dbReference type="SUPFAM" id="SSF51182">
    <property type="entry name" value="RmlC-like cupins"/>
    <property type="match status" value="1"/>
</dbReference>
<feature type="domain" description="Cupin type-2" evidence="2">
    <location>
        <begin position="40"/>
        <end position="106"/>
    </location>
</feature>
<gene>
    <name evidence="3" type="ORF">NIASO_11065</name>
</gene>
<name>W0F145_9BACT</name>
<dbReference type="InterPro" id="IPR011051">
    <property type="entry name" value="RmlC_Cupin_sf"/>
</dbReference>
<protein>
    <submittedName>
        <fullName evidence="3">Cupin</fullName>
    </submittedName>
</protein>
<accession>W0F145</accession>
<dbReference type="InterPro" id="IPR051610">
    <property type="entry name" value="GPI/OXD"/>
</dbReference>
<dbReference type="PANTHER" id="PTHR35848:SF6">
    <property type="entry name" value="CUPIN TYPE-2 DOMAIN-CONTAINING PROTEIN"/>
    <property type="match status" value="1"/>
</dbReference>
<evidence type="ECO:0000313" key="4">
    <source>
        <dbReference type="Proteomes" id="UP000003586"/>
    </source>
</evidence>
<sequence length="119" mass="13399">MPTRDNKIVSGAQPLHSYIWGRDCTAAVLTDNASLSIKQETIPTGNGEQLHFHHTAVQFFFILKGRAGFEIDAVFYTVNANEGILIYPGQKHRVFNEGMEELEFIVYSQPSTNNDRVNL</sequence>
<dbReference type="OrthoDB" id="9806121at2"/>
<proteinExistence type="predicted"/>
<keyword evidence="4" id="KW-1185">Reference proteome</keyword>
<organism evidence="3 4">
    <name type="scientific">Niabella soli DSM 19437</name>
    <dbReference type="NCBI Taxonomy" id="929713"/>
    <lineage>
        <taxon>Bacteria</taxon>
        <taxon>Pseudomonadati</taxon>
        <taxon>Bacteroidota</taxon>
        <taxon>Chitinophagia</taxon>
        <taxon>Chitinophagales</taxon>
        <taxon>Chitinophagaceae</taxon>
        <taxon>Niabella</taxon>
    </lineage>
</organism>
<dbReference type="eggNOG" id="COG0662">
    <property type="taxonomic scope" value="Bacteria"/>
</dbReference>
<keyword evidence="1" id="KW-0479">Metal-binding</keyword>
<dbReference type="KEGG" id="nso:NIASO_11065"/>
<dbReference type="AlphaFoldDB" id="W0F145"/>
<dbReference type="InterPro" id="IPR014710">
    <property type="entry name" value="RmlC-like_jellyroll"/>
</dbReference>
<dbReference type="RefSeq" id="WP_008585553.1">
    <property type="nucleotide sequence ID" value="NZ_CP007035.1"/>
</dbReference>
<dbReference type="Pfam" id="PF07883">
    <property type="entry name" value="Cupin_2"/>
    <property type="match status" value="1"/>
</dbReference>
<dbReference type="GO" id="GO:0046872">
    <property type="term" value="F:metal ion binding"/>
    <property type="evidence" value="ECO:0007669"/>
    <property type="project" value="UniProtKB-KW"/>
</dbReference>